<keyword evidence="1" id="KW-0732">Signal</keyword>
<dbReference type="SUPFAM" id="SSF51126">
    <property type="entry name" value="Pectin lyase-like"/>
    <property type="match status" value="1"/>
</dbReference>
<dbReference type="EMBL" id="QRZF01000006">
    <property type="protein sequence ID" value="RGV53889.1"/>
    <property type="molecule type" value="Genomic_DNA"/>
</dbReference>
<protein>
    <submittedName>
        <fullName evidence="2">Uncharacterized protein</fullName>
    </submittedName>
</protein>
<feature type="chain" id="PRO_5019527552" evidence="1">
    <location>
        <begin position="22"/>
        <end position="124"/>
    </location>
</feature>
<dbReference type="InterPro" id="IPR039513">
    <property type="entry name" value="PL-6"/>
</dbReference>
<accession>A0A412Y8Y3</accession>
<feature type="signal peptide" evidence="1">
    <location>
        <begin position="1"/>
        <end position="21"/>
    </location>
</feature>
<proteinExistence type="predicted"/>
<dbReference type="InterPro" id="IPR012334">
    <property type="entry name" value="Pectin_lyas_fold"/>
</dbReference>
<comment type="caution">
    <text evidence="2">The sequence shown here is derived from an EMBL/GenBank/DDBJ whole genome shotgun (WGS) entry which is preliminary data.</text>
</comment>
<evidence type="ECO:0000313" key="2">
    <source>
        <dbReference type="EMBL" id="RGV53889.1"/>
    </source>
</evidence>
<organism evidence="2 3">
    <name type="scientific">Bacteroides intestinalis</name>
    <dbReference type="NCBI Taxonomy" id="329854"/>
    <lineage>
        <taxon>Bacteria</taxon>
        <taxon>Pseudomonadati</taxon>
        <taxon>Bacteroidota</taxon>
        <taxon>Bacteroidia</taxon>
        <taxon>Bacteroidales</taxon>
        <taxon>Bacteroidaceae</taxon>
        <taxon>Bacteroides</taxon>
    </lineage>
</organism>
<dbReference type="InterPro" id="IPR011050">
    <property type="entry name" value="Pectin_lyase_fold/virulence"/>
</dbReference>
<dbReference type="Gene3D" id="2.160.20.10">
    <property type="entry name" value="Single-stranded right-handed beta-helix, Pectin lyase-like"/>
    <property type="match status" value="1"/>
</dbReference>
<name>A0A412Y8Y3_9BACE</name>
<evidence type="ECO:0000313" key="3">
    <source>
        <dbReference type="Proteomes" id="UP000283850"/>
    </source>
</evidence>
<reference evidence="2 3" key="1">
    <citation type="submission" date="2018-08" db="EMBL/GenBank/DDBJ databases">
        <title>A genome reference for cultivated species of the human gut microbiota.</title>
        <authorList>
            <person name="Zou Y."/>
            <person name="Xue W."/>
            <person name="Luo G."/>
        </authorList>
    </citation>
    <scope>NUCLEOTIDE SEQUENCE [LARGE SCALE GENOMIC DNA]</scope>
    <source>
        <strain evidence="2 3">AF14-32</strain>
    </source>
</reference>
<dbReference type="Proteomes" id="UP000283850">
    <property type="component" value="Unassembled WGS sequence"/>
</dbReference>
<dbReference type="RefSeq" id="WP_022392179.1">
    <property type="nucleotide sequence ID" value="NZ_QRZF01000006.1"/>
</dbReference>
<dbReference type="Pfam" id="PF14592">
    <property type="entry name" value="Chondroitinas_B"/>
    <property type="match status" value="1"/>
</dbReference>
<dbReference type="AlphaFoldDB" id="A0A412Y8Y3"/>
<evidence type="ECO:0000256" key="1">
    <source>
        <dbReference type="SAM" id="SignalP"/>
    </source>
</evidence>
<sequence>MNKKSFASTIIAVIFVCPVLAVTHTFTPTDIGSLKIKMSDGSLQPGDTLLLQDGTYSHLDKVSFTGNGTADYPIILKAANTGNAIISGKTEIRMAGSYLQLEGLYFHKAWASDFEMIEFQLDIV</sequence>
<gene>
    <name evidence="2" type="ORF">DWW10_10185</name>
</gene>